<protein>
    <submittedName>
        <fullName evidence="1">Uncharacterized protein</fullName>
    </submittedName>
</protein>
<organism evidence="1 2">
    <name type="scientific">Burkholderia plantarii</name>
    <dbReference type="NCBI Taxonomy" id="41899"/>
    <lineage>
        <taxon>Bacteria</taxon>
        <taxon>Pseudomonadati</taxon>
        <taxon>Pseudomonadota</taxon>
        <taxon>Betaproteobacteria</taxon>
        <taxon>Burkholderiales</taxon>
        <taxon>Burkholderiaceae</taxon>
        <taxon>Burkholderia</taxon>
    </lineage>
</organism>
<dbReference type="HOGENOM" id="CLU_2314872_0_0_4"/>
<sequence length="99" mass="11089">MESIREPDEFLDWMCIGIRREAEDSESATYRFTTERYVSDISTGPVSGVFSIGKKTGAITLVIPMPGDSEKRVFIRAAQKIGRHWSQCNLPETTVYVAG</sequence>
<accession>A0A0B6RP00</accession>
<reference evidence="1 2" key="2">
    <citation type="journal article" date="2016" name="Appl. Microbiol. Biotechnol.">
        <title>Mutations improving production and secretion of extracellular lipase by Burkholderia glumae PG1.</title>
        <authorList>
            <person name="Knapp A."/>
            <person name="Voget S."/>
            <person name="Gao R."/>
            <person name="Zaburannyi N."/>
            <person name="Krysciak D."/>
            <person name="Breuer M."/>
            <person name="Hauer B."/>
            <person name="Streit W.R."/>
            <person name="Muller R."/>
            <person name="Daniel R."/>
            <person name="Jaeger K.E."/>
        </authorList>
    </citation>
    <scope>NUCLEOTIDE SEQUENCE [LARGE SCALE GENOMIC DNA]</scope>
    <source>
        <strain evidence="1 2">PG1</strain>
    </source>
</reference>
<dbReference type="AlphaFoldDB" id="A0A0B6RP00"/>
<gene>
    <name evidence="1" type="ORF">BGL_1c25680</name>
</gene>
<name>A0A0B6RP00_BURPL</name>
<evidence type="ECO:0000313" key="2">
    <source>
        <dbReference type="Proteomes" id="UP000031838"/>
    </source>
</evidence>
<dbReference type="KEGG" id="bgp:BGL_1c25680"/>
<reference evidence="2" key="1">
    <citation type="submission" date="2011-03" db="EMBL/GenBank/DDBJ databases">
        <authorList>
            <person name="Voget S."/>
            <person name="Streit W.R."/>
            <person name="Jaeger K.E."/>
            <person name="Daniel R."/>
        </authorList>
    </citation>
    <scope>NUCLEOTIDE SEQUENCE [LARGE SCALE GENOMIC DNA]</scope>
    <source>
        <strain evidence="2">PG1</strain>
    </source>
</reference>
<evidence type="ECO:0000313" key="1">
    <source>
        <dbReference type="EMBL" id="AJK47057.1"/>
    </source>
</evidence>
<proteinExistence type="predicted"/>
<dbReference type="EMBL" id="CP002580">
    <property type="protein sequence ID" value="AJK47057.1"/>
    <property type="molecule type" value="Genomic_DNA"/>
</dbReference>
<keyword evidence="2" id="KW-1185">Reference proteome</keyword>
<dbReference type="Proteomes" id="UP000031838">
    <property type="component" value="Chromosome 1"/>
</dbReference>